<dbReference type="PANTHER" id="PTHR42786">
    <property type="entry name" value="TRNA/RRNA METHYLTRANSFERASE"/>
    <property type="match status" value="1"/>
</dbReference>
<dbReference type="GO" id="GO:0003723">
    <property type="term" value="F:RNA binding"/>
    <property type="evidence" value="ECO:0007669"/>
    <property type="project" value="InterPro"/>
</dbReference>
<evidence type="ECO:0000313" key="7">
    <source>
        <dbReference type="Proteomes" id="UP000094070"/>
    </source>
</evidence>
<keyword evidence="7" id="KW-1185">Reference proteome</keyword>
<dbReference type="PANTHER" id="PTHR42786:SF6">
    <property type="entry name" value="TRNA_RRNA METHYLTRANSFERASE SPOU TYPE DOMAIN-CONTAINING PROTEIN"/>
    <property type="match status" value="1"/>
</dbReference>
<dbReference type="STRING" id="1188252.A1QC_10430"/>
<reference evidence="6 7" key="1">
    <citation type="journal article" date="2012" name="Science">
        <title>Ecological populations of bacteria act as socially cohesive units of antibiotic production and resistance.</title>
        <authorList>
            <person name="Cordero O.X."/>
            <person name="Wildschutte H."/>
            <person name="Kirkup B."/>
            <person name="Proehl S."/>
            <person name="Ngo L."/>
            <person name="Hussain F."/>
            <person name="Le Roux F."/>
            <person name="Mincer T."/>
            <person name="Polz M.F."/>
        </authorList>
    </citation>
    <scope>NUCLEOTIDE SEQUENCE [LARGE SCALE GENOMIC DNA]</scope>
    <source>
        <strain evidence="6 7">1S-45</strain>
    </source>
</reference>
<keyword evidence="4" id="KW-0949">S-adenosyl-L-methionine</keyword>
<dbReference type="GO" id="GO:0008173">
    <property type="term" value="F:RNA methyltransferase activity"/>
    <property type="evidence" value="ECO:0007669"/>
    <property type="project" value="InterPro"/>
</dbReference>
<accession>A0A1E5E0Z4</accession>
<dbReference type="eggNOG" id="COG0566">
    <property type="taxonomic scope" value="Bacteria"/>
</dbReference>
<evidence type="ECO:0000313" key="6">
    <source>
        <dbReference type="EMBL" id="OEF24229.1"/>
    </source>
</evidence>
<dbReference type="Pfam" id="PF00588">
    <property type="entry name" value="SpoU_methylase"/>
    <property type="match status" value="1"/>
</dbReference>
<sequence>MSDSISYVTIGLTNPKSPSNVGAVMRASGCYRVDAVRYTGVRYDKAAKFHTDTKSVARHIPLDRVDDMLVGLEPETKIVCVELAEGAIPLPEFQHPEKALYVFGPEDGSIEQSVVSKADAVVYVPTVGCMNLAATVNVLLYDRLAKTSNVEAGDELIRKSRDNRNNLIVSAE</sequence>
<keyword evidence="2 6" id="KW-0489">Methyltransferase</keyword>
<gene>
    <name evidence="6" type="ORF">A1QC_10430</name>
</gene>
<dbReference type="InterPro" id="IPR004384">
    <property type="entry name" value="RNA_MeTrfase_TrmJ/LasT"/>
</dbReference>
<keyword evidence="3 6" id="KW-0808">Transferase</keyword>
<evidence type="ECO:0000256" key="4">
    <source>
        <dbReference type="ARBA" id="ARBA00022691"/>
    </source>
</evidence>
<name>A0A1E5E0Z4_9VIBR</name>
<dbReference type="InterPro" id="IPR029026">
    <property type="entry name" value="tRNA_m1G_MTases_N"/>
</dbReference>
<evidence type="ECO:0000256" key="1">
    <source>
        <dbReference type="ARBA" id="ARBA00007228"/>
    </source>
</evidence>
<feature type="domain" description="tRNA/rRNA methyltransferase SpoU type" evidence="5">
    <location>
        <begin position="8"/>
        <end position="141"/>
    </location>
</feature>
<dbReference type="AlphaFoldDB" id="A0A1E5E0Z4"/>
<dbReference type="GO" id="GO:0002128">
    <property type="term" value="P:tRNA nucleoside ribose methylation"/>
    <property type="evidence" value="ECO:0007669"/>
    <property type="project" value="TreeGrafter"/>
</dbReference>
<dbReference type="CDD" id="cd18098">
    <property type="entry name" value="SpoU-like"/>
    <property type="match status" value="1"/>
</dbReference>
<dbReference type="InterPro" id="IPR001537">
    <property type="entry name" value="SpoU_MeTrfase"/>
</dbReference>
<dbReference type="RefSeq" id="WP_017026033.1">
    <property type="nucleotide sequence ID" value="NZ_AJYK02000079.1"/>
</dbReference>
<comment type="caution">
    <text evidence="6">The sequence shown here is derived from an EMBL/GenBank/DDBJ whole genome shotgun (WGS) entry which is preliminary data.</text>
</comment>
<organism evidence="6 7">
    <name type="scientific">Vibrio rumoiensis 1S-45</name>
    <dbReference type="NCBI Taxonomy" id="1188252"/>
    <lineage>
        <taxon>Bacteria</taxon>
        <taxon>Pseudomonadati</taxon>
        <taxon>Pseudomonadota</taxon>
        <taxon>Gammaproteobacteria</taxon>
        <taxon>Vibrionales</taxon>
        <taxon>Vibrionaceae</taxon>
        <taxon>Vibrio</taxon>
    </lineage>
</organism>
<protein>
    <submittedName>
        <fullName evidence="6">23S rRNA methyltransferase</fullName>
    </submittedName>
</protein>
<dbReference type="InterPro" id="IPR029028">
    <property type="entry name" value="Alpha/beta_knot_MTases"/>
</dbReference>
<dbReference type="EMBL" id="AJYK02000079">
    <property type="protein sequence ID" value="OEF24229.1"/>
    <property type="molecule type" value="Genomic_DNA"/>
</dbReference>
<evidence type="ECO:0000256" key="3">
    <source>
        <dbReference type="ARBA" id="ARBA00022679"/>
    </source>
</evidence>
<evidence type="ECO:0000256" key="2">
    <source>
        <dbReference type="ARBA" id="ARBA00022603"/>
    </source>
</evidence>
<dbReference type="Gene3D" id="3.40.1280.10">
    <property type="match status" value="1"/>
</dbReference>
<dbReference type="OrthoDB" id="4578643at2"/>
<dbReference type="Proteomes" id="UP000094070">
    <property type="component" value="Unassembled WGS sequence"/>
</dbReference>
<comment type="similarity">
    <text evidence="1">Belongs to the class IV-like SAM-binding methyltransferase superfamily. RNA methyltransferase TrmH family.</text>
</comment>
<dbReference type="SUPFAM" id="SSF75217">
    <property type="entry name" value="alpha/beta knot"/>
    <property type="match status" value="1"/>
</dbReference>
<evidence type="ECO:0000259" key="5">
    <source>
        <dbReference type="Pfam" id="PF00588"/>
    </source>
</evidence>
<dbReference type="GO" id="GO:0005829">
    <property type="term" value="C:cytosol"/>
    <property type="evidence" value="ECO:0007669"/>
    <property type="project" value="TreeGrafter"/>
</dbReference>
<proteinExistence type="inferred from homology"/>